<dbReference type="eggNOG" id="COG0300">
    <property type="taxonomic scope" value="Bacteria"/>
</dbReference>
<reference evidence="5 6" key="1">
    <citation type="journal article" date="2012" name="Appl. Environ. Microbiol.">
        <title>Involvement of two latex-clearing proteins during rubber degradation and insights into the subsequent degradation pathway revealed by the genome sequence of Gordonia polyisoprenivorans strain VH2.</title>
        <authorList>
            <person name="Hiessl S."/>
            <person name="Schuldes J."/>
            <person name="Thurmer A."/>
            <person name="Halbsguth T."/>
            <person name="Broker D."/>
            <person name="Angelov A."/>
            <person name="Liebl W."/>
            <person name="Daniel R."/>
            <person name="Steinbuchel A."/>
        </authorList>
    </citation>
    <scope>NUCLEOTIDE SEQUENCE [LARGE SCALE GENOMIC DNA]</scope>
    <source>
        <strain evidence="6">DSM 44266 / VH2</strain>
    </source>
</reference>
<name>H6MZ72_GORPV</name>
<dbReference type="GO" id="GO:0016491">
    <property type="term" value="F:oxidoreductase activity"/>
    <property type="evidence" value="ECO:0007669"/>
    <property type="project" value="UniProtKB-KW"/>
</dbReference>
<dbReference type="EMBL" id="CP003119">
    <property type="protein sequence ID" value="AFA74408.1"/>
    <property type="molecule type" value="Genomic_DNA"/>
</dbReference>
<feature type="domain" description="Ketoreductase" evidence="4">
    <location>
        <begin position="6"/>
        <end position="189"/>
    </location>
</feature>
<dbReference type="AlphaFoldDB" id="H6MZ72"/>
<dbReference type="InterPro" id="IPR036291">
    <property type="entry name" value="NAD(P)-bd_dom_sf"/>
</dbReference>
<evidence type="ECO:0000256" key="1">
    <source>
        <dbReference type="ARBA" id="ARBA00006484"/>
    </source>
</evidence>
<dbReference type="GO" id="GO:0016020">
    <property type="term" value="C:membrane"/>
    <property type="evidence" value="ECO:0007669"/>
    <property type="project" value="TreeGrafter"/>
</dbReference>
<dbReference type="KEGG" id="gpo:GPOL_c33960"/>
<evidence type="ECO:0000313" key="5">
    <source>
        <dbReference type="EMBL" id="AFA74408.1"/>
    </source>
</evidence>
<comment type="similarity">
    <text evidence="1 3">Belongs to the short-chain dehydrogenases/reductases (SDR) family.</text>
</comment>
<gene>
    <name evidence="5" type="ordered locus">GPOL_c33960</name>
</gene>
<dbReference type="STRING" id="1112204.GPOL_c33960"/>
<dbReference type="PANTHER" id="PTHR44196:SF1">
    <property type="entry name" value="DEHYDROGENASE_REDUCTASE SDR FAMILY MEMBER 7B"/>
    <property type="match status" value="1"/>
</dbReference>
<dbReference type="InterPro" id="IPR020904">
    <property type="entry name" value="Sc_DH/Rdtase_CS"/>
</dbReference>
<dbReference type="SUPFAM" id="SSF51735">
    <property type="entry name" value="NAD(P)-binding Rossmann-fold domains"/>
    <property type="match status" value="1"/>
</dbReference>
<dbReference type="InterPro" id="IPR002347">
    <property type="entry name" value="SDR_fam"/>
</dbReference>
<evidence type="ECO:0000259" key="4">
    <source>
        <dbReference type="SMART" id="SM00822"/>
    </source>
</evidence>
<evidence type="ECO:0000256" key="2">
    <source>
        <dbReference type="ARBA" id="ARBA00023002"/>
    </source>
</evidence>
<sequence length="239" mass="24705">MDLNQAVVMVTGASSGIGAATAVAAAADGAHVVLLARRDEQLRRLAEEIDRGPGDALAVRCDVTDPEQISAAVHAALDAYGRIDVLVNNAGQGLQAGIEEIDPDDFEAVLKLNLVAPLRMMQAVVPTMRAQRAGSIVNISSGITLKVIPGSGAYAGSKAGLNQLSAIARAELATAGITVSTVYPFITATEFLDSIRAGHEAAAALERDHGPQPDSPERVAEAIIDVIRTGVEQVSLEPA</sequence>
<accession>H6MZ72</accession>
<proteinExistence type="inferred from homology"/>
<dbReference type="PROSITE" id="PS00061">
    <property type="entry name" value="ADH_SHORT"/>
    <property type="match status" value="1"/>
</dbReference>
<dbReference type="PRINTS" id="PR00081">
    <property type="entry name" value="GDHRDH"/>
</dbReference>
<protein>
    <submittedName>
        <fullName evidence="5">Putative oxidoreductase, short chain dehydrogenase/reductase family</fullName>
    </submittedName>
</protein>
<evidence type="ECO:0000313" key="6">
    <source>
        <dbReference type="Proteomes" id="UP000009154"/>
    </source>
</evidence>
<evidence type="ECO:0000256" key="3">
    <source>
        <dbReference type="RuleBase" id="RU000363"/>
    </source>
</evidence>
<keyword evidence="6" id="KW-1185">Reference proteome</keyword>
<dbReference type="Gene3D" id="3.40.50.720">
    <property type="entry name" value="NAD(P)-binding Rossmann-like Domain"/>
    <property type="match status" value="1"/>
</dbReference>
<dbReference type="GeneID" id="90160417"/>
<keyword evidence="2" id="KW-0560">Oxidoreductase</keyword>
<dbReference type="RefSeq" id="WP_014360835.1">
    <property type="nucleotide sequence ID" value="NC_016906.1"/>
</dbReference>
<dbReference type="InterPro" id="IPR057326">
    <property type="entry name" value="KR_dom"/>
</dbReference>
<dbReference type="SMART" id="SM00822">
    <property type="entry name" value="PKS_KR"/>
    <property type="match status" value="1"/>
</dbReference>
<dbReference type="PRINTS" id="PR00080">
    <property type="entry name" value="SDRFAMILY"/>
</dbReference>
<dbReference type="CDD" id="cd05233">
    <property type="entry name" value="SDR_c"/>
    <property type="match status" value="1"/>
</dbReference>
<dbReference type="FunFam" id="3.40.50.720:FF:000084">
    <property type="entry name" value="Short-chain dehydrogenase reductase"/>
    <property type="match status" value="1"/>
</dbReference>
<dbReference type="Pfam" id="PF00106">
    <property type="entry name" value="adh_short"/>
    <property type="match status" value="1"/>
</dbReference>
<organism evidence="5 6">
    <name type="scientific">Gordonia polyisoprenivorans (strain DSM 44266 / VH2)</name>
    <dbReference type="NCBI Taxonomy" id="1112204"/>
    <lineage>
        <taxon>Bacteria</taxon>
        <taxon>Bacillati</taxon>
        <taxon>Actinomycetota</taxon>
        <taxon>Actinomycetes</taxon>
        <taxon>Mycobacteriales</taxon>
        <taxon>Gordoniaceae</taxon>
        <taxon>Gordonia</taxon>
    </lineage>
</organism>
<dbReference type="PANTHER" id="PTHR44196">
    <property type="entry name" value="DEHYDROGENASE/REDUCTASE SDR FAMILY MEMBER 7B"/>
    <property type="match status" value="1"/>
</dbReference>
<dbReference type="Proteomes" id="UP000009154">
    <property type="component" value="Chromosome"/>
</dbReference>
<dbReference type="HOGENOM" id="CLU_010194_2_10_11"/>